<dbReference type="Pfam" id="PF00990">
    <property type="entry name" value="GGDEF"/>
    <property type="match status" value="1"/>
</dbReference>
<dbReference type="eggNOG" id="COG2203">
    <property type="taxonomic scope" value="Bacteria"/>
</dbReference>
<dbReference type="CDD" id="cd01948">
    <property type="entry name" value="EAL"/>
    <property type="match status" value="1"/>
</dbReference>
<feature type="domain" description="PAS" evidence="1">
    <location>
        <begin position="605"/>
        <end position="643"/>
    </location>
</feature>
<evidence type="ECO:0000259" key="1">
    <source>
        <dbReference type="PROSITE" id="PS50112"/>
    </source>
</evidence>
<accession>M1E6K2</accession>
<dbReference type="Pfam" id="PF00563">
    <property type="entry name" value="EAL"/>
    <property type="match status" value="1"/>
</dbReference>
<dbReference type="SMART" id="SM00267">
    <property type="entry name" value="GGDEF"/>
    <property type="match status" value="1"/>
</dbReference>
<gene>
    <name evidence="4" type="ORF">Thena_1207</name>
</gene>
<dbReference type="InterPro" id="IPR043128">
    <property type="entry name" value="Rev_trsase/Diguanyl_cyclase"/>
</dbReference>
<dbReference type="OrthoDB" id="9762141at2"/>
<dbReference type="InterPro" id="IPR000160">
    <property type="entry name" value="GGDEF_dom"/>
</dbReference>
<dbReference type="KEGG" id="tnr:Thena_1207"/>
<dbReference type="SUPFAM" id="SSF55785">
    <property type="entry name" value="PYP-like sensor domain (PAS domain)"/>
    <property type="match status" value="3"/>
</dbReference>
<dbReference type="eggNOG" id="COG2200">
    <property type="taxonomic scope" value="Bacteria"/>
</dbReference>
<dbReference type="Gene3D" id="3.20.20.450">
    <property type="entry name" value="EAL domain"/>
    <property type="match status" value="1"/>
</dbReference>
<feature type="domain" description="PAS" evidence="1">
    <location>
        <begin position="294"/>
        <end position="340"/>
    </location>
</feature>
<evidence type="ECO:0000259" key="2">
    <source>
        <dbReference type="PROSITE" id="PS50883"/>
    </source>
</evidence>
<evidence type="ECO:0000259" key="3">
    <source>
        <dbReference type="PROSITE" id="PS50887"/>
    </source>
</evidence>
<dbReference type="InterPro" id="IPR000014">
    <property type="entry name" value="PAS"/>
</dbReference>
<dbReference type="InterPro" id="IPR003018">
    <property type="entry name" value="GAF"/>
</dbReference>
<dbReference type="InterPro" id="IPR029787">
    <property type="entry name" value="Nucleotide_cyclase"/>
</dbReference>
<dbReference type="PROSITE" id="PS50887">
    <property type="entry name" value="GGDEF"/>
    <property type="match status" value="1"/>
</dbReference>
<organism evidence="4 5">
    <name type="scientific">Thermodesulfobium narugense DSM 14796</name>
    <dbReference type="NCBI Taxonomy" id="747365"/>
    <lineage>
        <taxon>Bacteria</taxon>
        <taxon>Pseudomonadati</taxon>
        <taxon>Thermodesulfobiota</taxon>
        <taxon>Thermodesulfobiia</taxon>
        <taxon>Thermodesulfobiales</taxon>
        <taxon>Thermodesulfobiaceae</taxon>
        <taxon>Thermodesulfobium</taxon>
    </lineage>
</organism>
<dbReference type="AlphaFoldDB" id="M1E6K2"/>
<dbReference type="InterPro" id="IPR001633">
    <property type="entry name" value="EAL_dom"/>
</dbReference>
<dbReference type="STRING" id="747365.Thena_1207"/>
<sequence>MSLDFFEAILRSSLFGVYINQGEDGRIVFANKRIAEILGYDSPDELIGKSVLDIVGDIKDEIRVNLKRRTMGEVFAVEHSQHFLLSKSNTLVPVSAFVYTIEYENKPSGLVLILDKSKEKSYEKLFFTLSQINQLIVRIDDEQELLKKACDVIVDEVGFLYSSIGYIDENLLFKQIYTKAKIKELEESVRNLTIGIDEQTPYGRGSVSKAYHTKKVSLIPDAAKLKDTSYWHDFYNAYNICSTCSIPILSKGEVKYILLINDTMPSFDRDHLYLLEELQLDLSFALEKIESQKNMLVLNQAISVSHEWAVITDRNGTIIDANKAVSDISGYSKEELIGKNPRIFKSGYHDKAFYEKLWKKILSGESCTCRFVNKAKDGSIFYLDSILIPVMHDGEVYRFVDLSINVTKLVEYENQLELRSKIYNTLYKIISLSLQVKTKDEFLELLPRLLVENLDMPLAYIILKNNENFEIKYSSAKETRYQFLDWAKTAVQLFINNQFINNQGAHSDDPLIRSLTKKGAYLLDDICSQDICPFKKFVCSYGFNSCFALSISFKENIIGSLVLVFEKGMLFNDEIFNLFEVIQQQIEFILNKLEDEKFSKITISALNSGFEFVIVTDSNFNIVYVNNKTLDISGYSREEIIGKHHSIFSSKTHTKEFSKKFYKILKSGNTYSGLIKYRIKNDILKDFYVNITPFFEGSNITHYIAVGKEIGNDDDLLKELYRLANYDDITGLFNLNSFKKELEKFLERAKAESQIGAVAVINPINFKRINEAFGFSVGDNVLKQIAQRLKDNLKTYDVIARLESDRFGILLKDLRAEKDILIVASKILSKIIKPYEILNQNVFLSFNIGLSLFPKDANIPEDLLNKALIALRDAKEKGENQVGFFRKELEIEVTKALMLKSDLELAIANKKFVAFYQPYVDKDRKIVGAEALMRWVKNGKIILPMDFIEHLEKTSYIIDAENQLIENVLDDLQSFKRTIPVSINLSSQSLMQRNLRDDLISKLEFHHLPMDLLKIEIVERTFINNFEHISDLIRELKKYGIYFSLDDFGTGFSSLYYLSMLDIETLKIDISFIRGIENSKTRNIINSIIFLAHSLNIKTIAEGVETIEQFEILKSMNCDYFQGYFFHRPMPRDDFGKILGNI</sequence>
<dbReference type="SMART" id="SM00091">
    <property type="entry name" value="PAS"/>
    <property type="match status" value="3"/>
</dbReference>
<keyword evidence="5" id="KW-1185">Reference proteome</keyword>
<dbReference type="CDD" id="cd01949">
    <property type="entry name" value="GGDEF"/>
    <property type="match status" value="1"/>
</dbReference>
<dbReference type="Gene3D" id="3.30.450.40">
    <property type="match status" value="1"/>
</dbReference>
<proteinExistence type="predicted"/>
<reference evidence="4 5" key="1">
    <citation type="submission" date="2011-04" db="EMBL/GenBank/DDBJ databases">
        <title>The complete genome of Thermodesulfobium narugense DSM 14796.</title>
        <authorList>
            <consortium name="US DOE Joint Genome Institute (JGI-PGF)"/>
            <person name="Lucas S."/>
            <person name="Han J."/>
            <person name="Lapidus A."/>
            <person name="Bruce D."/>
            <person name="Goodwin L."/>
            <person name="Pitluck S."/>
            <person name="Peters L."/>
            <person name="Kyrpides N."/>
            <person name="Mavromatis K."/>
            <person name="Pagani I."/>
            <person name="Ivanova N."/>
            <person name="Ovchinnikova G."/>
            <person name="Zhang X."/>
            <person name="Saunders L."/>
            <person name="Detter J.C."/>
            <person name="Tapia R."/>
            <person name="Han C."/>
            <person name="Land M."/>
            <person name="Hauser L."/>
            <person name="Markowitz V."/>
            <person name="Cheng J.-F."/>
            <person name="Hugenholtz P."/>
            <person name="Woyke T."/>
            <person name="Wu D."/>
            <person name="Spring S."/>
            <person name="Schroeder M."/>
            <person name="Brambilla E."/>
            <person name="Klenk H.-P."/>
            <person name="Eisen J.A."/>
        </authorList>
    </citation>
    <scope>NUCLEOTIDE SEQUENCE [LARGE SCALE GENOMIC DNA]</scope>
    <source>
        <strain evidence="4 5">DSM 14796</strain>
    </source>
</reference>
<dbReference type="HOGENOM" id="CLU_000445_70_34_9"/>
<dbReference type="SUPFAM" id="SSF55781">
    <property type="entry name" value="GAF domain-like"/>
    <property type="match status" value="2"/>
</dbReference>
<evidence type="ECO:0000313" key="4">
    <source>
        <dbReference type="EMBL" id="AEE14826.1"/>
    </source>
</evidence>
<dbReference type="SUPFAM" id="SSF141868">
    <property type="entry name" value="EAL domain-like"/>
    <property type="match status" value="1"/>
</dbReference>
<dbReference type="Pfam" id="PF13426">
    <property type="entry name" value="PAS_9"/>
    <property type="match status" value="3"/>
</dbReference>
<dbReference type="InterPro" id="IPR029016">
    <property type="entry name" value="GAF-like_dom_sf"/>
</dbReference>
<dbReference type="Gene3D" id="3.30.70.270">
    <property type="match status" value="1"/>
</dbReference>
<dbReference type="EMBL" id="CP002690">
    <property type="protein sequence ID" value="AEE14826.1"/>
    <property type="molecule type" value="Genomic_DNA"/>
</dbReference>
<dbReference type="InterPro" id="IPR035965">
    <property type="entry name" value="PAS-like_dom_sf"/>
</dbReference>
<dbReference type="SUPFAM" id="SSF55073">
    <property type="entry name" value="Nucleotide cyclase"/>
    <property type="match status" value="1"/>
</dbReference>
<dbReference type="Gene3D" id="3.30.450.20">
    <property type="entry name" value="PAS domain"/>
    <property type="match status" value="3"/>
</dbReference>
<dbReference type="PANTHER" id="PTHR44757:SF2">
    <property type="entry name" value="BIOFILM ARCHITECTURE MAINTENANCE PROTEIN MBAA"/>
    <property type="match status" value="1"/>
</dbReference>
<dbReference type="SMART" id="SM00052">
    <property type="entry name" value="EAL"/>
    <property type="match status" value="1"/>
</dbReference>
<dbReference type="Proteomes" id="UP000011765">
    <property type="component" value="Chromosome"/>
</dbReference>
<dbReference type="PROSITE" id="PS50112">
    <property type="entry name" value="PAS"/>
    <property type="match status" value="2"/>
</dbReference>
<feature type="domain" description="EAL" evidence="2">
    <location>
        <begin position="896"/>
        <end position="1142"/>
    </location>
</feature>
<dbReference type="CDD" id="cd00130">
    <property type="entry name" value="PAS"/>
    <property type="match status" value="3"/>
</dbReference>
<dbReference type="NCBIfam" id="TIGR00254">
    <property type="entry name" value="GGDEF"/>
    <property type="match status" value="1"/>
</dbReference>
<evidence type="ECO:0000313" key="5">
    <source>
        <dbReference type="Proteomes" id="UP000011765"/>
    </source>
</evidence>
<feature type="domain" description="GGDEF" evidence="3">
    <location>
        <begin position="754"/>
        <end position="887"/>
    </location>
</feature>
<dbReference type="InterPro" id="IPR035919">
    <property type="entry name" value="EAL_sf"/>
</dbReference>
<dbReference type="Pfam" id="PF13185">
    <property type="entry name" value="GAF_2"/>
    <property type="match status" value="1"/>
</dbReference>
<dbReference type="eggNOG" id="COG2199">
    <property type="taxonomic scope" value="Bacteria"/>
</dbReference>
<name>M1E6K2_9BACT</name>
<dbReference type="RefSeq" id="WP_013756547.1">
    <property type="nucleotide sequence ID" value="NC_015499.1"/>
</dbReference>
<protein>
    <submittedName>
        <fullName evidence="4">Diguanylate cyclase/phosphodiesterase with PAS/PAC sensor(S)</fullName>
    </submittedName>
</protein>
<dbReference type="PROSITE" id="PS50883">
    <property type="entry name" value="EAL"/>
    <property type="match status" value="1"/>
</dbReference>
<dbReference type="NCBIfam" id="TIGR00229">
    <property type="entry name" value="sensory_box"/>
    <property type="match status" value="3"/>
</dbReference>
<dbReference type="InterPro" id="IPR052155">
    <property type="entry name" value="Biofilm_reg_signaling"/>
</dbReference>
<dbReference type="PANTHER" id="PTHR44757">
    <property type="entry name" value="DIGUANYLATE CYCLASE DGCP"/>
    <property type="match status" value="1"/>
</dbReference>